<dbReference type="InterPro" id="IPR035906">
    <property type="entry name" value="MetI-like_sf"/>
</dbReference>
<organism evidence="9 10">
    <name type="scientific">Leptospira ilyithenensis</name>
    <dbReference type="NCBI Taxonomy" id="2484901"/>
    <lineage>
        <taxon>Bacteria</taxon>
        <taxon>Pseudomonadati</taxon>
        <taxon>Spirochaetota</taxon>
        <taxon>Spirochaetia</taxon>
        <taxon>Leptospirales</taxon>
        <taxon>Leptospiraceae</taxon>
        <taxon>Leptospira</taxon>
    </lineage>
</organism>
<dbReference type="CDD" id="cd06261">
    <property type="entry name" value="TM_PBP2"/>
    <property type="match status" value="1"/>
</dbReference>
<dbReference type="InterPro" id="IPR000515">
    <property type="entry name" value="MetI-like"/>
</dbReference>
<dbReference type="GO" id="GO:0005886">
    <property type="term" value="C:plasma membrane"/>
    <property type="evidence" value="ECO:0007669"/>
    <property type="project" value="UniProtKB-SubCell"/>
</dbReference>
<comment type="subcellular location">
    <subcellularLocation>
        <location evidence="1">Cell membrane</location>
        <topology evidence="1">Multi-pass membrane protein</topology>
    </subcellularLocation>
</comment>
<keyword evidence="4 7" id="KW-0812">Transmembrane</keyword>
<keyword evidence="2" id="KW-0813">Transport</keyword>
<keyword evidence="10" id="KW-1185">Reference proteome</keyword>
<sequence>MKSEILRFVLFLILLSFIANFISTYRAKDREFLYADGGISETKKIEPNVLSAIGTSYIMFWKNIVWEGGGKTQSGENIYSHIGSRILPSFHLALFAILFGSILGIVSSLTGLFFKSRFLFKSLSFLSETILSTPVFVAAVILLLLFFYKWEIFPPGGYESWNTYYVVLPGIALGMRVFARIYLFHSKEVWIESDSPYTLLLKTRGYPWKHIVFKEIFIKVFPVTMILIVLDFGSLISGAMVVEEIFFFPGIGKSLFFSIKSMDTNLLSTLLLYTGIVFYILNRFAMKWQKKLSGDEADYGSS</sequence>
<evidence type="ECO:0000256" key="5">
    <source>
        <dbReference type="ARBA" id="ARBA00022989"/>
    </source>
</evidence>
<protein>
    <submittedName>
        <fullName evidence="9">ABC transporter permease</fullName>
    </submittedName>
</protein>
<accession>A0A4R9LXC0</accession>
<proteinExistence type="predicted"/>
<name>A0A4R9LXC0_9LEPT</name>
<dbReference type="PANTHER" id="PTHR43163:SF6">
    <property type="entry name" value="DIPEPTIDE TRANSPORT SYSTEM PERMEASE PROTEIN DPPB-RELATED"/>
    <property type="match status" value="1"/>
</dbReference>
<dbReference type="OrthoDB" id="322759at2"/>
<dbReference type="Proteomes" id="UP000298264">
    <property type="component" value="Unassembled WGS sequence"/>
</dbReference>
<feature type="transmembrane region" description="Helical" evidence="7">
    <location>
        <begin position="125"/>
        <end position="148"/>
    </location>
</feature>
<evidence type="ECO:0000256" key="6">
    <source>
        <dbReference type="ARBA" id="ARBA00023136"/>
    </source>
</evidence>
<gene>
    <name evidence="9" type="ORF">EHS11_02490</name>
</gene>
<keyword evidence="6 7" id="KW-0472">Membrane</keyword>
<dbReference type="RefSeq" id="WP_135762838.1">
    <property type="nucleotide sequence ID" value="NZ_RQHV01000007.1"/>
</dbReference>
<evidence type="ECO:0000256" key="4">
    <source>
        <dbReference type="ARBA" id="ARBA00022692"/>
    </source>
</evidence>
<comment type="caution">
    <text evidence="9">The sequence shown here is derived from an EMBL/GenBank/DDBJ whole genome shotgun (WGS) entry which is preliminary data.</text>
</comment>
<dbReference type="Pfam" id="PF00528">
    <property type="entry name" value="BPD_transp_1"/>
    <property type="match status" value="1"/>
</dbReference>
<feature type="transmembrane region" description="Helical" evidence="7">
    <location>
        <begin position="90"/>
        <end position="113"/>
    </location>
</feature>
<keyword evidence="3" id="KW-1003">Cell membrane</keyword>
<evidence type="ECO:0000313" key="10">
    <source>
        <dbReference type="Proteomes" id="UP000298264"/>
    </source>
</evidence>
<feature type="transmembrane region" description="Helical" evidence="7">
    <location>
        <begin position="262"/>
        <end position="281"/>
    </location>
</feature>
<evidence type="ECO:0000256" key="1">
    <source>
        <dbReference type="ARBA" id="ARBA00004651"/>
    </source>
</evidence>
<evidence type="ECO:0000313" key="9">
    <source>
        <dbReference type="EMBL" id="TGN14359.1"/>
    </source>
</evidence>
<keyword evidence="5 7" id="KW-1133">Transmembrane helix</keyword>
<dbReference type="SUPFAM" id="SSF161098">
    <property type="entry name" value="MetI-like"/>
    <property type="match status" value="1"/>
</dbReference>
<feature type="domain" description="ABC transmembrane type-1" evidence="8">
    <location>
        <begin position="101"/>
        <end position="288"/>
    </location>
</feature>
<reference evidence="9" key="1">
    <citation type="journal article" date="2019" name="PLoS Negl. Trop. Dis.">
        <title>Revisiting the worldwide diversity of Leptospira species in the environment.</title>
        <authorList>
            <person name="Vincent A.T."/>
            <person name="Schiettekatte O."/>
            <person name="Bourhy P."/>
            <person name="Veyrier F.J."/>
            <person name="Picardeau M."/>
        </authorList>
    </citation>
    <scope>NUCLEOTIDE SEQUENCE [LARGE SCALE GENOMIC DNA]</scope>
    <source>
        <strain evidence="9">201400974</strain>
    </source>
</reference>
<feature type="transmembrane region" description="Helical" evidence="7">
    <location>
        <begin position="216"/>
        <end position="242"/>
    </location>
</feature>
<dbReference type="PANTHER" id="PTHR43163">
    <property type="entry name" value="DIPEPTIDE TRANSPORT SYSTEM PERMEASE PROTEIN DPPB-RELATED"/>
    <property type="match status" value="1"/>
</dbReference>
<dbReference type="GO" id="GO:0055085">
    <property type="term" value="P:transmembrane transport"/>
    <property type="evidence" value="ECO:0007669"/>
    <property type="project" value="InterPro"/>
</dbReference>
<dbReference type="Gene3D" id="1.10.3720.10">
    <property type="entry name" value="MetI-like"/>
    <property type="match status" value="1"/>
</dbReference>
<feature type="transmembrane region" description="Helical" evidence="7">
    <location>
        <begin position="163"/>
        <end position="183"/>
    </location>
</feature>
<evidence type="ECO:0000256" key="3">
    <source>
        <dbReference type="ARBA" id="ARBA00022475"/>
    </source>
</evidence>
<evidence type="ECO:0000259" key="8">
    <source>
        <dbReference type="Pfam" id="PF00528"/>
    </source>
</evidence>
<dbReference type="EMBL" id="RQHV01000007">
    <property type="protein sequence ID" value="TGN14359.1"/>
    <property type="molecule type" value="Genomic_DNA"/>
</dbReference>
<evidence type="ECO:0000256" key="2">
    <source>
        <dbReference type="ARBA" id="ARBA00022448"/>
    </source>
</evidence>
<dbReference type="AlphaFoldDB" id="A0A4R9LXC0"/>
<evidence type="ECO:0000256" key="7">
    <source>
        <dbReference type="SAM" id="Phobius"/>
    </source>
</evidence>